<sequence length="115" mass="13087">MLHMLNCPVCDHEFVIPCEKFGNPFRNFDAKLSMQKSGAELETDMPLITPPPAPTVSVLKMLFLLDLIGGDLPPLDELPKLPEYIELYLDRANEDQVKHLIIRVVGQWDQMVDQV</sequence>
<dbReference type="AlphaFoldDB" id="A0A517YS22"/>
<reference evidence="1 2" key="1">
    <citation type="submission" date="2019-02" db="EMBL/GenBank/DDBJ databases">
        <title>Deep-cultivation of Planctomycetes and their phenomic and genomic characterization uncovers novel biology.</title>
        <authorList>
            <person name="Wiegand S."/>
            <person name="Jogler M."/>
            <person name="Boedeker C."/>
            <person name="Pinto D."/>
            <person name="Vollmers J."/>
            <person name="Rivas-Marin E."/>
            <person name="Kohn T."/>
            <person name="Peeters S.H."/>
            <person name="Heuer A."/>
            <person name="Rast P."/>
            <person name="Oberbeckmann S."/>
            <person name="Bunk B."/>
            <person name="Jeske O."/>
            <person name="Meyerdierks A."/>
            <person name="Storesund J.E."/>
            <person name="Kallscheuer N."/>
            <person name="Luecker S."/>
            <person name="Lage O.M."/>
            <person name="Pohl T."/>
            <person name="Merkel B.J."/>
            <person name="Hornburger P."/>
            <person name="Mueller R.-W."/>
            <person name="Bruemmer F."/>
            <person name="Labrenz M."/>
            <person name="Spormann A.M."/>
            <person name="Op den Camp H."/>
            <person name="Overmann J."/>
            <person name="Amann R."/>
            <person name="Jetten M.S.M."/>
            <person name="Mascher T."/>
            <person name="Medema M.H."/>
            <person name="Devos D.P."/>
            <person name="Kaster A.-K."/>
            <person name="Ovreas L."/>
            <person name="Rohde M."/>
            <person name="Galperin M.Y."/>
            <person name="Jogler C."/>
        </authorList>
    </citation>
    <scope>NUCLEOTIDE SEQUENCE [LARGE SCALE GENOMIC DNA]</scope>
    <source>
        <strain evidence="1 2">KS4</strain>
    </source>
</reference>
<dbReference type="KEGG" id="pcor:KS4_10680"/>
<accession>A0A517YS22</accession>
<protein>
    <submittedName>
        <fullName evidence="1">Uncharacterized protein</fullName>
    </submittedName>
</protein>
<name>A0A517YS22_9BACT</name>
<keyword evidence="2" id="KW-1185">Reference proteome</keyword>
<dbReference type="Proteomes" id="UP000317369">
    <property type="component" value="Chromosome"/>
</dbReference>
<gene>
    <name evidence="1" type="ORF">KS4_10680</name>
</gene>
<dbReference type="RefSeq" id="WP_145075483.1">
    <property type="nucleotide sequence ID" value="NZ_CP036425.1"/>
</dbReference>
<evidence type="ECO:0000313" key="2">
    <source>
        <dbReference type="Proteomes" id="UP000317369"/>
    </source>
</evidence>
<dbReference type="EMBL" id="CP036425">
    <property type="protein sequence ID" value="QDU33027.1"/>
    <property type="molecule type" value="Genomic_DNA"/>
</dbReference>
<organism evidence="1 2">
    <name type="scientific">Poriferisphaera corsica</name>
    <dbReference type="NCBI Taxonomy" id="2528020"/>
    <lineage>
        <taxon>Bacteria</taxon>
        <taxon>Pseudomonadati</taxon>
        <taxon>Planctomycetota</taxon>
        <taxon>Phycisphaerae</taxon>
        <taxon>Phycisphaerales</taxon>
        <taxon>Phycisphaeraceae</taxon>
        <taxon>Poriferisphaera</taxon>
    </lineage>
</organism>
<evidence type="ECO:0000313" key="1">
    <source>
        <dbReference type="EMBL" id="QDU33027.1"/>
    </source>
</evidence>
<proteinExistence type="predicted"/>